<reference evidence="1" key="1">
    <citation type="submission" date="2021-10" db="EMBL/GenBank/DDBJ databases">
        <title>Melipona bicolor Genome sequencing and assembly.</title>
        <authorList>
            <person name="Araujo N.S."/>
            <person name="Arias M.C."/>
        </authorList>
    </citation>
    <scope>NUCLEOTIDE SEQUENCE</scope>
    <source>
        <strain evidence="1">USP_2M_L1-L4_2017</strain>
        <tissue evidence="1">Whole body</tissue>
    </source>
</reference>
<comment type="caution">
    <text evidence="1">The sequence shown here is derived from an EMBL/GenBank/DDBJ whole genome shotgun (WGS) entry which is preliminary data.</text>
</comment>
<evidence type="ECO:0000313" key="1">
    <source>
        <dbReference type="EMBL" id="KAK1135415.1"/>
    </source>
</evidence>
<proteinExistence type="predicted"/>
<name>A0AA40GE01_9HYME</name>
<keyword evidence="2" id="KW-1185">Reference proteome</keyword>
<organism evidence="1 2">
    <name type="scientific">Melipona bicolor</name>
    <dbReference type="NCBI Taxonomy" id="60889"/>
    <lineage>
        <taxon>Eukaryota</taxon>
        <taxon>Metazoa</taxon>
        <taxon>Ecdysozoa</taxon>
        <taxon>Arthropoda</taxon>
        <taxon>Hexapoda</taxon>
        <taxon>Insecta</taxon>
        <taxon>Pterygota</taxon>
        <taxon>Neoptera</taxon>
        <taxon>Endopterygota</taxon>
        <taxon>Hymenoptera</taxon>
        <taxon>Apocrita</taxon>
        <taxon>Aculeata</taxon>
        <taxon>Apoidea</taxon>
        <taxon>Anthophila</taxon>
        <taxon>Apidae</taxon>
        <taxon>Melipona</taxon>
    </lineage>
</organism>
<dbReference type="Proteomes" id="UP001177670">
    <property type="component" value="Unassembled WGS sequence"/>
</dbReference>
<accession>A0AA40GE01</accession>
<evidence type="ECO:0000313" key="2">
    <source>
        <dbReference type="Proteomes" id="UP001177670"/>
    </source>
</evidence>
<protein>
    <submittedName>
        <fullName evidence="1">Uncharacterized protein</fullName>
    </submittedName>
</protein>
<dbReference type="AlphaFoldDB" id="A0AA40GE01"/>
<gene>
    <name evidence="1" type="ORF">K0M31_000013</name>
</gene>
<sequence length="114" mass="13141">MQRIIKYNEQSTDFFNDLDITLTSKLAQKCLYFDFRSPPKEELSPQTTSERVEGPSFRPIVLYYDLLPKILINRHGVPTLNAVSQEATESSVERQTSINVRTRVFVVDARKSCL</sequence>
<dbReference type="EMBL" id="JAHYIQ010000001">
    <property type="protein sequence ID" value="KAK1135415.1"/>
    <property type="molecule type" value="Genomic_DNA"/>
</dbReference>